<reference evidence="2" key="1">
    <citation type="journal article" date="2017" name="Appl. Environ. Microbiol.">
        <title>Molecular characterization of an Endozoicomonas-like organism causing infection in king scallop Pecten maximus L.</title>
        <authorList>
            <person name="Cano I."/>
            <person name="van Aerle R."/>
            <person name="Ross S."/>
            <person name="Verner-Jeffreys D.W."/>
            <person name="Paley R.K."/>
            <person name="Rimmer G."/>
            <person name="Ryder D."/>
            <person name="Hooper P."/>
            <person name="Stone D."/>
            <person name="Feist S.W."/>
        </authorList>
    </citation>
    <scope>NUCLEOTIDE SEQUENCE</scope>
</reference>
<feature type="transmembrane region" description="Helical" evidence="1">
    <location>
        <begin position="6"/>
        <end position="24"/>
    </location>
</feature>
<comment type="caution">
    <text evidence="2">The sequence shown here is derived from an EMBL/GenBank/DDBJ whole genome shotgun (WGS) entry which is preliminary data.</text>
</comment>
<dbReference type="EMBL" id="NSIT01000009">
    <property type="protein sequence ID" value="PJE80666.1"/>
    <property type="molecule type" value="Genomic_DNA"/>
</dbReference>
<sequence>MIRQPVGTGSLVIPSLYPFLYLFAGRPRCFTAAREQKQEKKFNHLMLPELTDADLYRWPVEGCTVIVILFIATGEDTEAMLFAALFRDGACEVILRHWPDTALIIRRIPHAQRRHRVRDRRR</sequence>
<dbReference type="AlphaFoldDB" id="A0A2H9TBP5"/>
<proteinExistence type="predicted"/>
<keyword evidence="1" id="KW-0812">Transmembrane</keyword>
<evidence type="ECO:0000256" key="1">
    <source>
        <dbReference type="SAM" id="Phobius"/>
    </source>
</evidence>
<accession>A0A2H9TBP5</accession>
<name>A0A2H9TBP5_9ZZZZ</name>
<gene>
    <name evidence="2" type="ORF">CI610_00327</name>
</gene>
<protein>
    <submittedName>
        <fullName evidence="2">Uncharacterized protein</fullName>
    </submittedName>
</protein>
<keyword evidence="1" id="KW-0472">Membrane</keyword>
<evidence type="ECO:0000313" key="2">
    <source>
        <dbReference type="EMBL" id="PJE80666.1"/>
    </source>
</evidence>
<organism evidence="2">
    <name type="scientific">invertebrate metagenome</name>
    <dbReference type="NCBI Taxonomy" id="1711999"/>
    <lineage>
        <taxon>unclassified sequences</taxon>
        <taxon>metagenomes</taxon>
        <taxon>organismal metagenomes</taxon>
    </lineage>
</organism>
<keyword evidence="1" id="KW-1133">Transmembrane helix</keyword>